<feature type="region of interest" description="Disordered" evidence="1">
    <location>
        <begin position="23"/>
        <end position="143"/>
    </location>
</feature>
<feature type="compositionally biased region" description="Polar residues" evidence="1">
    <location>
        <begin position="129"/>
        <end position="143"/>
    </location>
</feature>
<dbReference type="PANTHER" id="PTHR18034">
    <property type="entry name" value="CELL CYCLE CONTROL PROTEIN CWF22-RELATED"/>
    <property type="match status" value="1"/>
</dbReference>
<comment type="caution">
    <text evidence="2">The sequence shown here is derived from an EMBL/GenBank/DDBJ whole genome shotgun (WGS) entry which is preliminary data.</text>
</comment>
<dbReference type="InterPro" id="IPR050781">
    <property type="entry name" value="CWC22_splicing_factor"/>
</dbReference>
<evidence type="ECO:0000313" key="3">
    <source>
        <dbReference type="Proteomes" id="UP000288805"/>
    </source>
</evidence>
<proteinExistence type="predicted"/>
<protein>
    <submittedName>
        <fullName evidence="2">Pre-mRNA-splicing factor CWC22-like</fullName>
    </submittedName>
</protein>
<accession>A0A438HTA5</accession>
<organism evidence="2 3">
    <name type="scientific">Vitis vinifera</name>
    <name type="common">Grape</name>
    <dbReference type="NCBI Taxonomy" id="29760"/>
    <lineage>
        <taxon>Eukaryota</taxon>
        <taxon>Viridiplantae</taxon>
        <taxon>Streptophyta</taxon>
        <taxon>Embryophyta</taxon>
        <taxon>Tracheophyta</taxon>
        <taxon>Spermatophyta</taxon>
        <taxon>Magnoliopsida</taxon>
        <taxon>eudicotyledons</taxon>
        <taxon>Gunneridae</taxon>
        <taxon>Pentapetalae</taxon>
        <taxon>rosids</taxon>
        <taxon>Vitales</taxon>
        <taxon>Vitaceae</taxon>
        <taxon>Viteae</taxon>
        <taxon>Vitis</taxon>
    </lineage>
</organism>
<evidence type="ECO:0000313" key="2">
    <source>
        <dbReference type="EMBL" id="RVW87669.1"/>
    </source>
</evidence>
<name>A0A438HTA5_VITVI</name>
<dbReference type="SUPFAM" id="SSF48371">
    <property type="entry name" value="ARM repeat"/>
    <property type="match status" value="1"/>
</dbReference>
<feature type="compositionally biased region" description="Basic and acidic residues" evidence="1">
    <location>
        <begin position="28"/>
        <end position="55"/>
    </location>
</feature>
<dbReference type="Gene3D" id="1.25.40.180">
    <property type="match status" value="1"/>
</dbReference>
<dbReference type="PANTHER" id="PTHR18034:SF3">
    <property type="entry name" value="PRE-MRNA-SPLICING FACTOR CWC22 HOMOLOG"/>
    <property type="match status" value="1"/>
</dbReference>
<feature type="compositionally biased region" description="Basic and acidic residues" evidence="1">
    <location>
        <begin position="62"/>
        <end position="128"/>
    </location>
</feature>
<reference evidence="2 3" key="1">
    <citation type="journal article" date="2018" name="PLoS Genet.">
        <title>Population sequencing reveals clonal diversity and ancestral inbreeding in the grapevine cultivar Chardonnay.</title>
        <authorList>
            <person name="Roach M.J."/>
            <person name="Johnson D.L."/>
            <person name="Bohlmann J."/>
            <person name="van Vuuren H.J."/>
            <person name="Jones S.J."/>
            <person name="Pretorius I.S."/>
            <person name="Schmidt S.A."/>
            <person name="Borneman A.R."/>
        </authorList>
    </citation>
    <scope>NUCLEOTIDE SEQUENCE [LARGE SCALE GENOMIC DNA]</scope>
    <source>
        <strain evidence="3">cv. Chardonnay</strain>
        <tissue evidence="2">Leaf</tissue>
    </source>
</reference>
<evidence type="ECO:0000256" key="1">
    <source>
        <dbReference type="SAM" id="MobiDB-lite"/>
    </source>
</evidence>
<gene>
    <name evidence="2" type="primary">ncm</name>
    <name evidence="2" type="ORF">CK203_041217</name>
</gene>
<dbReference type="InterPro" id="IPR016024">
    <property type="entry name" value="ARM-type_fold"/>
</dbReference>
<dbReference type="Proteomes" id="UP000288805">
    <property type="component" value="Unassembled WGS sequence"/>
</dbReference>
<dbReference type="AlphaFoldDB" id="A0A438HTA5"/>
<sequence length="290" mass="33525">MGIGGIVVMGMKVNYQILTRRIGRRHGRRDEKDVRGRDRRQEKEHRERKERVRSSDEDDRRDEDYREGHRDQSSGGRTGDDEHRGYRNDHDRRYLKDRRGKEEGEHREDRVFQEKEKEEGEVREDNSKSQKQSTLQGSSLNADVSNWGRSGGVYIPPFKLAQMMKEVQDKSSIEYQRLTWDALRKSINGLVNKGPVLPILYEIPNGFPGFTDVFAALVAVVNTKFPEHQLLAAVKFIAHLVNQQVAHEIIALELLALMLENPTDDSVEVAVGFVKECGSIFRTFHQRLAW</sequence>
<dbReference type="EMBL" id="QGNW01000182">
    <property type="protein sequence ID" value="RVW87669.1"/>
    <property type="molecule type" value="Genomic_DNA"/>
</dbReference>